<protein>
    <submittedName>
        <fullName evidence="1">Uncharacterized protein</fullName>
    </submittedName>
</protein>
<evidence type="ECO:0000313" key="1">
    <source>
        <dbReference type="EMBL" id="TWG10765.1"/>
    </source>
</evidence>
<keyword evidence="2" id="KW-1185">Reference proteome</keyword>
<reference evidence="1 2" key="1">
    <citation type="submission" date="2019-06" db="EMBL/GenBank/DDBJ databases">
        <title>Sequencing the genomes of 1000 actinobacteria strains.</title>
        <authorList>
            <person name="Klenk H.-P."/>
        </authorList>
    </citation>
    <scope>NUCLEOTIDE SEQUENCE [LARGE SCALE GENOMIC DNA]</scope>
    <source>
        <strain evidence="1 2">DSM 43866</strain>
    </source>
</reference>
<organism evidence="1 2">
    <name type="scientific">Actinoplanes teichomyceticus</name>
    <dbReference type="NCBI Taxonomy" id="1867"/>
    <lineage>
        <taxon>Bacteria</taxon>
        <taxon>Bacillati</taxon>
        <taxon>Actinomycetota</taxon>
        <taxon>Actinomycetes</taxon>
        <taxon>Micromonosporales</taxon>
        <taxon>Micromonosporaceae</taxon>
        <taxon>Actinoplanes</taxon>
    </lineage>
</organism>
<gene>
    <name evidence="1" type="ORF">FHX34_107261</name>
</gene>
<dbReference type="AlphaFoldDB" id="A0A561VGL5"/>
<sequence>MTPRYAVAAPTHVAVRKETDSGGLTTRFGSGSRAVVRGDCIACTPRRRITVPGTLAFRSVTLTGTGATPRR</sequence>
<accession>A0A561VGL5</accession>
<name>A0A561VGL5_ACTTI</name>
<comment type="caution">
    <text evidence="1">The sequence shown here is derived from an EMBL/GenBank/DDBJ whole genome shotgun (WGS) entry which is preliminary data.</text>
</comment>
<proteinExistence type="predicted"/>
<dbReference type="Proteomes" id="UP000320239">
    <property type="component" value="Unassembled WGS sequence"/>
</dbReference>
<evidence type="ECO:0000313" key="2">
    <source>
        <dbReference type="Proteomes" id="UP000320239"/>
    </source>
</evidence>
<dbReference type="EMBL" id="VIWY01000007">
    <property type="protein sequence ID" value="TWG10765.1"/>
    <property type="molecule type" value="Genomic_DNA"/>
</dbReference>